<proteinExistence type="predicted"/>
<dbReference type="EMBL" id="AJ870974">
    <property type="protein sequence ID" value="CAI36073.1"/>
    <property type="molecule type" value="Genomic_DNA"/>
</dbReference>
<name>Q4LBM5_PSESH</name>
<gene>
    <name evidence="1" type="primary">pph32</name>
</gene>
<evidence type="ECO:0000313" key="1">
    <source>
        <dbReference type="EMBL" id="CAI36073.1"/>
    </source>
</evidence>
<dbReference type="AlphaFoldDB" id="Q4LBM5"/>
<sequence>MLFLVPDWVSDISVAGSVRRQRQHAVIIPHGSNTLLEVWVNISQGQHGDVWELKDQTIKLLETCSDQVDAQIMRSQSNSLPAAKLQHYLPMAGELFVDRFTR</sequence>
<dbReference type="RefSeq" id="WP_054072883.1">
    <property type="nucleotide sequence ID" value="NZ_LGKY01000010.1"/>
</dbReference>
<reference evidence="1" key="1">
    <citation type="journal article" date="2005" name="Curr. Biol.">
        <title>Exposure to host resistance mechanisms drives evolution of bacterial virulence in plants.</title>
        <authorList>
            <person name="Pitman A.R."/>
            <person name="Jackson R.W."/>
            <person name="Mansfield J.W."/>
            <person name="Kaitell V."/>
            <person name="Thwaites R."/>
            <person name="Arnold D.L."/>
        </authorList>
    </citation>
    <scope>NUCLEOTIDE SEQUENCE</scope>
    <source>
        <strain evidence="1">1302A</strain>
    </source>
</reference>
<accession>Q4LBM5</accession>
<organism evidence="1">
    <name type="scientific">Pseudomonas savastanoi pv. phaseolicola</name>
    <name type="common">Pseudomonas syringae pv. phaseolicola</name>
    <dbReference type="NCBI Taxonomy" id="319"/>
    <lineage>
        <taxon>Bacteria</taxon>
        <taxon>Pseudomonadati</taxon>
        <taxon>Pseudomonadota</taxon>
        <taxon>Gammaproteobacteria</taxon>
        <taxon>Pseudomonadales</taxon>
        <taxon>Pseudomonadaceae</taxon>
        <taxon>Pseudomonas</taxon>
    </lineage>
</organism>
<protein>
    <submittedName>
        <fullName evidence="1">Uncharacterized protein pph32</fullName>
    </submittedName>
</protein>